<name>A0A9P9IBC2_9HYPO</name>
<feature type="compositionally biased region" description="Basic and acidic residues" evidence="1">
    <location>
        <begin position="71"/>
        <end position="87"/>
    </location>
</feature>
<dbReference type="InterPro" id="IPR035994">
    <property type="entry name" value="Nucleoside_phosphorylase_sf"/>
</dbReference>
<accession>A0A9P9IBC2</accession>
<keyword evidence="3" id="KW-1185">Reference proteome</keyword>
<reference evidence="2" key="1">
    <citation type="journal article" date="2021" name="Nat. Commun.">
        <title>Genetic determinants of endophytism in the Arabidopsis root mycobiome.</title>
        <authorList>
            <person name="Mesny F."/>
            <person name="Miyauchi S."/>
            <person name="Thiergart T."/>
            <person name="Pickel B."/>
            <person name="Atanasova L."/>
            <person name="Karlsson M."/>
            <person name="Huettel B."/>
            <person name="Barry K.W."/>
            <person name="Haridas S."/>
            <person name="Chen C."/>
            <person name="Bauer D."/>
            <person name="Andreopoulos W."/>
            <person name="Pangilinan J."/>
            <person name="LaButti K."/>
            <person name="Riley R."/>
            <person name="Lipzen A."/>
            <person name="Clum A."/>
            <person name="Drula E."/>
            <person name="Henrissat B."/>
            <person name="Kohler A."/>
            <person name="Grigoriev I.V."/>
            <person name="Martin F.M."/>
            <person name="Hacquard S."/>
        </authorList>
    </citation>
    <scope>NUCLEOTIDE SEQUENCE</scope>
    <source>
        <strain evidence="2">MPI-CAGE-AT-0021</strain>
    </source>
</reference>
<proteinExistence type="predicted"/>
<dbReference type="Gene3D" id="3.40.50.1580">
    <property type="entry name" value="Nucleoside phosphorylase domain"/>
    <property type="match status" value="1"/>
</dbReference>
<dbReference type="GO" id="GO:0009116">
    <property type="term" value="P:nucleoside metabolic process"/>
    <property type="evidence" value="ECO:0007669"/>
    <property type="project" value="InterPro"/>
</dbReference>
<dbReference type="EMBL" id="JAGMUU010000045">
    <property type="protein sequence ID" value="KAH7113702.1"/>
    <property type="molecule type" value="Genomic_DNA"/>
</dbReference>
<dbReference type="AlphaFoldDB" id="A0A9P9IBC2"/>
<dbReference type="GO" id="GO:0003824">
    <property type="term" value="F:catalytic activity"/>
    <property type="evidence" value="ECO:0007669"/>
    <property type="project" value="InterPro"/>
</dbReference>
<sequence>MSNPNDYTVGWICAITTEYVAAQEFLDEEHEGPEYVSPNDTNPGFEIDRIDRFRALIDRFISIVTLNRSDRASRDEATKLRNPKKEGGGAPSSLESTQQQRLSTNRACQGCFMGHAMCCDPHRGRIQGSHPAPHRFIYGPPDRRSNRSIRTCNRSISIDWQL</sequence>
<evidence type="ECO:0000313" key="2">
    <source>
        <dbReference type="EMBL" id="KAH7113702.1"/>
    </source>
</evidence>
<evidence type="ECO:0000256" key="1">
    <source>
        <dbReference type="SAM" id="MobiDB-lite"/>
    </source>
</evidence>
<dbReference type="Proteomes" id="UP000717696">
    <property type="component" value="Unassembled WGS sequence"/>
</dbReference>
<protein>
    <submittedName>
        <fullName evidence="2">Uncharacterized protein</fullName>
    </submittedName>
</protein>
<comment type="caution">
    <text evidence="2">The sequence shown here is derived from an EMBL/GenBank/DDBJ whole genome shotgun (WGS) entry which is preliminary data.</text>
</comment>
<feature type="region of interest" description="Disordered" evidence="1">
    <location>
        <begin position="71"/>
        <end position="100"/>
    </location>
</feature>
<dbReference type="OrthoDB" id="1577640at2759"/>
<gene>
    <name evidence="2" type="ORF">B0J13DRAFT_243078</name>
</gene>
<evidence type="ECO:0000313" key="3">
    <source>
        <dbReference type="Proteomes" id="UP000717696"/>
    </source>
</evidence>
<organism evidence="2 3">
    <name type="scientific">Dactylonectria estremocensis</name>
    <dbReference type="NCBI Taxonomy" id="1079267"/>
    <lineage>
        <taxon>Eukaryota</taxon>
        <taxon>Fungi</taxon>
        <taxon>Dikarya</taxon>
        <taxon>Ascomycota</taxon>
        <taxon>Pezizomycotina</taxon>
        <taxon>Sordariomycetes</taxon>
        <taxon>Hypocreomycetidae</taxon>
        <taxon>Hypocreales</taxon>
        <taxon>Nectriaceae</taxon>
        <taxon>Dactylonectria</taxon>
    </lineage>
</organism>